<dbReference type="InterPro" id="IPR000182">
    <property type="entry name" value="GNAT_dom"/>
</dbReference>
<sequence>MRSARPDETRRLIAVETAAARLFADHGYPALAEEAPRTLQEFARFTAGNSVLVAESGDAMPAGFVVAGDIGGYFYLMELSVDPAHGRRGLGTALVRAALAAARRSGYRNAALSTFRAVPFNAPFYRKLGFVELEPARAEPALRARFLREVPPGVEASARVLMVRRIGD</sequence>
<dbReference type="PROSITE" id="PS51186">
    <property type="entry name" value="GNAT"/>
    <property type="match status" value="1"/>
</dbReference>
<evidence type="ECO:0000313" key="5">
    <source>
        <dbReference type="Proteomes" id="UP000463224"/>
    </source>
</evidence>
<proteinExistence type="predicted"/>
<dbReference type="PANTHER" id="PTHR43800">
    <property type="entry name" value="PEPTIDYL-LYSINE N-ACETYLTRANSFERASE YJAB"/>
    <property type="match status" value="1"/>
</dbReference>
<organism evidence="4 5">
    <name type="scientific">Nitratireductor arenosus</name>
    <dbReference type="NCBI Taxonomy" id="2682096"/>
    <lineage>
        <taxon>Bacteria</taxon>
        <taxon>Pseudomonadati</taxon>
        <taxon>Pseudomonadota</taxon>
        <taxon>Alphaproteobacteria</taxon>
        <taxon>Hyphomicrobiales</taxon>
        <taxon>Phyllobacteriaceae</taxon>
        <taxon>Nitratireductor</taxon>
    </lineage>
</organism>
<protein>
    <submittedName>
        <fullName evidence="4">GNAT family N-acetyltransferase</fullName>
    </submittedName>
</protein>
<accession>A0A844QCA2</accession>
<keyword evidence="1 4" id="KW-0808">Transferase</keyword>
<reference evidence="4 5" key="1">
    <citation type="submission" date="2019-12" db="EMBL/GenBank/DDBJ databases">
        <title>Nitratireductor arenosus sp. nov., Isolated from sea sand, Jeju island, South Korea.</title>
        <authorList>
            <person name="Kim W."/>
        </authorList>
    </citation>
    <scope>NUCLEOTIDE SEQUENCE [LARGE SCALE GENOMIC DNA]</scope>
    <source>
        <strain evidence="4 5">CAU 1489</strain>
    </source>
</reference>
<gene>
    <name evidence="4" type="ORF">GN330_06380</name>
</gene>
<dbReference type="Proteomes" id="UP000463224">
    <property type="component" value="Unassembled WGS sequence"/>
</dbReference>
<dbReference type="GO" id="GO:0016747">
    <property type="term" value="F:acyltransferase activity, transferring groups other than amino-acyl groups"/>
    <property type="evidence" value="ECO:0007669"/>
    <property type="project" value="InterPro"/>
</dbReference>
<dbReference type="EMBL" id="WPHG01000001">
    <property type="protein sequence ID" value="MVA96875.1"/>
    <property type="molecule type" value="Genomic_DNA"/>
</dbReference>
<keyword evidence="5" id="KW-1185">Reference proteome</keyword>
<evidence type="ECO:0000259" key="3">
    <source>
        <dbReference type="PROSITE" id="PS51186"/>
    </source>
</evidence>
<dbReference type="InterPro" id="IPR016181">
    <property type="entry name" value="Acyl_CoA_acyltransferase"/>
</dbReference>
<dbReference type="Pfam" id="PF00583">
    <property type="entry name" value="Acetyltransf_1"/>
    <property type="match status" value="1"/>
</dbReference>
<evidence type="ECO:0000256" key="1">
    <source>
        <dbReference type="ARBA" id="ARBA00022679"/>
    </source>
</evidence>
<feature type="domain" description="N-acetyltransferase" evidence="3">
    <location>
        <begin position="1"/>
        <end position="149"/>
    </location>
</feature>
<dbReference type="AlphaFoldDB" id="A0A844QCA2"/>
<dbReference type="SUPFAM" id="SSF55729">
    <property type="entry name" value="Acyl-CoA N-acyltransferases (Nat)"/>
    <property type="match status" value="1"/>
</dbReference>
<evidence type="ECO:0000256" key="2">
    <source>
        <dbReference type="ARBA" id="ARBA00023315"/>
    </source>
</evidence>
<comment type="caution">
    <text evidence="4">The sequence shown here is derived from an EMBL/GenBank/DDBJ whole genome shotgun (WGS) entry which is preliminary data.</text>
</comment>
<name>A0A844QCA2_9HYPH</name>
<dbReference type="PANTHER" id="PTHR43800:SF1">
    <property type="entry name" value="PEPTIDYL-LYSINE N-ACETYLTRANSFERASE YJAB"/>
    <property type="match status" value="1"/>
</dbReference>
<keyword evidence="2" id="KW-0012">Acyltransferase</keyword>
<evidence type="ECO:0000313" key="4">
    <source>
        <dbReference type="EMBL" id="MVA96875.1"/>
    </source>
</evidence>
<dbReference type="Gene3D" id="3.40.630.30">
    <property type="match status" value="1"/>
</dbReference>